<accession>A0A9N9DUA7</accession>
<proteinExistence type="predicted"/>
<evidence type="ECO:0000313" key="2">
    <source>
        <dbReference type="Proteomes" id="UP000789706"/>
    </source>
</evidence>
<dbReference type="OrthoDB" id="2440063at2759"/>
<protein>
    <submittedName>
        <fullName evidence="1">8983_t:CDS:1</fullName>
    </submittedName>
</protein>
<dbReference type="AlphaFoldDB" id="A0A9N9DUA7"/>
<feature type="non-terminal residue" evidence="1">
    <location>
        <position position="1"/>
    </location>
</feature>
<keyword evidence="2" id="KW-1185">Reference proteome</keyword>
<evidence type="ECO:0000313" key="1">
    <source>
        <dbReference type="EMBL" id="CAG8653146.1"/>
    </source>
</evidence>
<gene>
    <name evidence="1" type="ORF">DEBURN_LOCUS11519</name>
</gene>
<name>A0A9N9DUA7_9GLOM</name>
<dbReference type="EMBL" id="CAJVPK010006843">
    <property type="protein sequence ID" value="CAG8653146.1"/>
    <property type="molecule type" value="Genomic_DNA"/>
</dbReference>
<organism evidence="1 2">
    <name type="scientific">Diversispora eburnea</name>
    <dbReference type="NCBI Taxonomy" id="1213867"/>
    <lineage>
        <taxon>Eukaryota</taxon>
        <taxon>Fungi</taxon>
        <taxon>Fungi incertae sedis</taxon>
        <taxon>Mucoromycota</taxon>
        <taxon>Glomeromycotina</taxon>
        <taxon>Glomeromycetes</taxon>
        <taxon>Diversisporales</taxon>
        <taxon>Diversisporaceae</taxon>
        <taxon>Diversispora</taxon>
    </lineage>
</organism>
<reference evidence="1" key="1">
    <citation type="submission" date="2021-06" db="EMBL/GenBank/DDBJ databases">
        <authorList>
            <person name="Kallberg Y."/>
            <person name="Tangrot J."/>
            <person name="Rosling A."/>
        </authorList>
    </citation>
    <scope>NUCLEOTIDE SEQUENCE</scope>
    <source>
        <strain evidence="1">AZ414A</strain>
    </source>
</reference>
<sequence length="144" mass="16365">MSYEDKSRLTKFTERPSTSNSIIKMWVLLEGDPNPDKLEADISQVTDLADFKRILKNEFEPLKNVRPQNIVFLDSNKQPLRPGIELKSLSENSTDINPLIVRYPLSDANVVVNYTFGHKPGKCKMQHTTGSLSSLREAVVEKFN</sequence>
<dbReference type="Proteomes" id="UP000789706">
    <property type="component" value="Unassembled WGS sequence"/>
</dbReference>
<comment type="caution">
    <text evidence="1">The sequence shown here is derived from an EMBL/GenBank/DDBJ whole genome shotgun (WGS) entry which is preliminary data.</text>
</comment>